<name>A0A0F9EP01_9ZZZZ</name>
<evidence type="ECO:0000313" key="2">
    <source>
        <dbReference type="EMBL" id="KKL67986.1"/>
    </source>
</evidence>
<dbReference type="EMBL" id="LAZR01026675">
    <property type="protein sequence ID" value="KKL67986.1"/>
    <property type="molecule type" value="Genomic_DNA"/>
</dbReference>
<gene>
    <name evidence="2" type="ORF">LCGC14_2129470</name>
</gene>
<feature type="domain" description="Phage head morphogenesis" evidence="1">
    <location>
        <begin position="146"/>
        <end position="280"/>
    </location>
</feature>
<reference evidence="2" key="1">
    <citation type="journal article" date="2015" name="Nature">
        <title>Complex archaea that bridge the gap between prokaryotes and eukaryotes.</title>
        <authorList>
            <person name="Spang A."/>
            <person name="Saw J.H."/>
            <person name="Jorgensen S.L."/>
            <person name="Zaremba-Niedzwiedzka K."/>
            <person name="Martijn J."/>
            <person name="Lind A.E."/>
            <person name="van Eijk R."/>
            <person name="Schleper C."/>
            <person name="Guy L."/>
            <person name="Ettema T.J."/>
        </authorList>
    </citation>
    <scope>NUCLEOTIDE SEQUENCE</scope>
</reference>
<proteinExistence type="predicted"/>
<dbReference type="AlphaFoldDB" id="A0A0F9EP01"/>
<sequence length="288" mass="32934">IHYKEQRRLTPRERRFRDEVNRILKQVNRFDDDAVRDVVDLLTTARDQIIARLGSLTAGEFQFNNMTQILSELNVATESFRTRYSALLGEKIEEVIDLGREFVDRPIIVANIGIGAQPVITQELLEVGVQLSADLVKDVTDEMRKKINTAVRLGLLGEKSPQEIINELSKDKQFRRGIFKSVKDRAEIVTRTEVNRALNLSTQKRIEQWSQQVPEMKKYWLHTRDDRVRPTHARVGTRTNPTLGGTPILAKQSYSVGGFRAMGPHSPTLPAKEVANCRCVNVPFFREN</sequence>
<dbReference type="Pfam" id="PF04233">
    <property type="entry name" value="Phage_Mu_F"/>
    <property type="match status" value="1"/>
</dbReference>
<feature type="non-terminal residue" evidence="2">
    <location>
        <position position="1"/>
    </location>
</feature>
<protein>
    <recommendedName>
        <fullName evidence="1">Phage head morphogenesis domain-containing protein</fullName>
    </recommendedName>
</protein>
<comment type="caution">
    <text evidence="2">The sequence shown here is derived from an EMBL/GenBank/DDBJ whole genome shotgun (WGS) entry which is preliminary data.</text>
</comment>
<dbReference type="InterPro" id="IPR006528">
    <property type="entry name" value="Phage_head_morphogenesis_dom"/>
</dbReference>
<organism evidence="2">
    <name type="scientific">marine sediment metagenome</name>
    <dbReference type="NCBI Taxonomy" id="412755"/>
    <lineage>
        <taxon>unclassified sequences</taxon>
        <taxon>metagenomes</taxon>
        <taxon>ecological metagenomes</taxon>
    </lineage>
</organism>
<evidence type="ECO:0000259" key="1">
    <source>
        <dbReference type="Pfam" id="PF04233"/>
    </source>
</evidence>
<accession>A0A0F9EP01</accession>